<dbReference type="EMBL" id="MT142900">
    <property type="protein sequence ID" value="QJA90248.1"/>
    <property type="molecule type" value="Genomic_DNA"/>
</dbReference>
<evidence type="ECO:0000313" key="1">
    <source>
        <dbReference type="EMBL" id="QJA90248.1"/>
    </source>
</evidence>
<reference evidence="1" key="1">
    <citation type="submission" date="2020-03" db="EMBL/GenBank/DDBJ databases">
        <title>The deep terrestrial virosphere.</title>
        <authorList>
            <person name="Holmfeldt K."/>
            <person name="Nilsson E."/>
            <person name="Simone D."/>
            <person name="Lopez-Fernandez M."/>
            <person name="Wu X."/>
            <person name="de Brujin I."/>
            <person name="Lundin D."/>
            <person name="Andersson A."/>
            <person name="Bertilsson S."/>
            <person name="Dopson M."/>
        </authorList>
    </citation>
    <scope>NUCLEOTIDE SEQUENCE</scope>
    <source>
        <strain evidence="1">MM415B02413</strain>
    </source>
</reference>
<accession>A0A6M3LAY8</accession>
<name>A0A6M3LAY8_9ZZZZ</name>
<sequence>MIDYCTILFDERERVLFPLHINSLRHYMPDVFNIKVSVRPEDSEAIALCEKFGVEALPHPIYTQSPGKSIGNLCSFDHANRLDLLMKASTSDWVFLSHMDIIWIGTMMLYAQPLMTDKYGTLGHYPTGIIAVNRKAYGECHTGFWHYSFNAQYWDDGKHPPWVRLIGVGPQPGDNLAPVLVIPSVDVGCMLEIEMQSYAYRFDRSALMNYHHIGSGSYHGRGGEGDFAKGIPLNEATIATHKAIAENVREILDKFSHFNKGVM</sequence>
<gene>
    <name evidence="1" type="ORF">MM415B02413_0006</name>
</gene>
<protein>
    <submittedName>
        <fullName evidence="1">Uncharacterized protein</fullName>
    </submittedName>
</protein>
<organism evidence="1">
    <name type="scientific">viral metagenome</name>
    <dbReference type="NCBI Taxonomy" id="1070528"/>
    <lineage>
        <taxon>unclassified sequences</taxon>
        <taxon>metagenomes</taxon>
        <taxon>organismal metagenomes</taxon>
    </lineage>
</organism>
<proteinExistence type="predicted"/>
<dbReference type="AlphaFoldDB" id="A0A6M3LAY8"/>